<feature type="transmembrane region" description="Helical" evidence="1">
    <location>
        <begin position="53"/>
        <end position="73"/>
    </location>
</feature>
<keyword evidence="1" id="KW-0249">Electron transport</keyword>
<dbReference type="Gene3D" id="1.20.120.1200">
    <property type="entry name" value="NADH-ubiquinone/plastoquinone oxidoreductase chain 6, subunit NuoJ"/>
    <property type="match status" value="1"/>
</dbReference>
<proteinExistence type="inferred from homology"/>
<organism evidence="2">
    <name type="scientific">Pharyngomonas kirbyi</name>
    <dbReference type="NCBI Taxonomy" id="63601"/>
    <lineage>
        <taxon>Eukaryota</taxon>
        <taxon>Discoba</taxon>
        <taxon>Heterolobosea</taxon>
        <taxon>Pharyngomonada</taxon>
        <taxon>Pharyngomonas</taxon>
    </lineage>
</organism>
<dbReference type="InterPro" id="IPR001457">
    <property type="entry name" value="NADH_UbQ/plastoQ_OxRdtase_su6"/>
</dbReference>
<comment type="similarity">
    <text evidence="1">Belongs to the complex I subunit 6 family.</text>
</comment>
<dbReference type="RefSeq" id="YP_009370835.1">
    <property type="nucleotide sequence ID" value="NC_034798.1"/>
</dbReference>
<reference evidence="2" key="1">
    <citation type="journal article" date="2017" name="Genome Biol. Evol.">
        <title>Mitochondrial Genome Evolution and a Novel RNA Editing System in Deep-Branching Heteroloboseids.</title>
        <authorList>
            <person name="Yang J."/>
            <person name="Harding T."/>
            <person name="Kamikawa R."/>
            <person name="Simpson A.G.B."/>
            <person name="Roger A.J."/>
        </authorList>
    </citation>
    <scope>NUCLEOTIDE SEQUENCE</scope>
    <source>
        <strain evidence="2">AS12B</strain>
    </source>
</reference>
<feature type="transmembrane region" description="Helical" evidence="1">
    <location>
        <begin position="144"/>
        <end position="166"/>
    </location>
</feature>
<evidence type="ECO:0000256" key="1">
    <source>
        <dbReference type="RuleBase" id="RU004430"/>
    </source>
</evidence>
<accession>A0A1W6R277</accession>
<feature type="transmembrane region" description="Helical" evidence="1">
    <location>
        <begin position="6"/>
        <end position="23"/>
    </location>
</feature>
<dbReference type="EC" id="7.1.1.2" evidence="1"/>
<dbReference type="Pfam" id="PF00499">
    <property type="entry name" value="Oxidored_q3"/>
    <property type="match status" value="1"/>
</dbReference>
<keyword evidence="1" id="KW-0830">Ubiquinone</keyword>
<keyword evidence="1" id="KW-1133">Transmembrane helix</keyword>
<keyword evidence="1" id="KW-1278">Translocase</keyword>
<dbReference type="InterPro" id="IPR042106">
    <property type="entry name" value="Nuo/plastoQ_OxRdtase_6_NuoJ"/>
</dbReference>
<keyword evidence="1" id="KW-0520">NAD</keyword>
<comment type="function">
    <text evidence="1">Core subunit of the mitochondrial membrane respiratory chain NADH dehydrogenase (Complex I) which catalyzes electron transfer from NADH through the respiratory chain, using ubiquinone as an electron acceptor. Essential for the catalytic activity and assembly of complex I.</text>
</comment>
<keyword evidence="1" id="KW-0812">Transmembrane</keyword>
<dbReference type="GO" id="GO:0031966">
    <property type="term" value="C:mitochondrial membrane"/>
    <property type="evidence" value="ECO:0007669"/>
    <property type="project" value="UniProtKB-SubCell"/>
</dbReference>
<comment type="subcellular location">
    <subcellularLocation>
        <location evidence="1">Mitochondrion membrane</location>
        <topology evidence="1">Multi-pass membrane protein</topology>
    </subcellularLocation>
</comment>
<dbReference type="EMBL" id="KX891215">
    <property type="protein sequence ID" value="ARO48001.1"/>
    <property type="molecule type" value="Genomic_DNA"/>
</dbReference>
<feature type="transmembrane region" description="Helical" evidence="1">
    <location>
        <begin position="30"/>
        <end position="47"/>
    </location>
</feature>
<sequence>MTLVVLTYLIMIFSAISMILTNNPVYALKFLILTFLNFGFLLVYVDILYLGLIFIMVYVGAVLILFVFVIMMLDIKYSLIKKSNYATVGFLFAFLFSLSIFIAISYNIEELEFTQLSETLFIDSISLEEDLSVLIKLGTVIFNYYFVNTLVIGILLLVATIGAIYLTHVTDVVPTRTQSFQKDTGKVFFYTIYDNLKK</sequence>
<dbReference type="GeneID" id="32891812"/>
<keyword evidence="1" id="KW-0679">Respiratory chain</keyword>
<evidence type="ECO:0000313" key="2">
    <source>
        <dbReference type="EMBL" id="ARO48001.1"/>
    </source>
</evidence>
<comment type="catalytic activity">
    <reaction evidence="1">
        <text>a ubiquinone + NADH + 5 H(+)(in) = a ubiquinol + NAD(+) + 4 H(+)(out)</text>
        <dbReference type="Rhea" id="RHEA:29091"/>
        <dbReference type="Rhea" id="RHEA-COMP:9565"/>
        <dbReference type="Rhea" id="RHEA-COMP:9566"/>
        <dbReference type="ChEBI" id="CHEBI:15378"/>
        <dbReference type="ChEBI" id="CHEBI:16389"/>
        <dbReference type="ChEBI" id="CHEBI:17976"/>
        <dbReference type="ChEBI" id="CHEBI:57540"/>
        <dbReference type="ChEBI" id="CHEBI:57945"/>
        <dbReference type="EC" id="7.1.1.2"/>
    </reaction>
</comment>
<protein>
    <recommendedName>
        <fullName evidence="1">NADH-ubiquinone oxidoreductase chain 6</fullName>
        <ecNumber evidence="1">7.1.1.2</ecNumber>
    </recommendedName>
</protein>
<geneLocation type="mitochondrion" evidence="2"/>
<dbReference type="GO" id="GO:0008137">
    <property type="term" value="F:NADH dehydrogenase (ubiquinone) activity"/>
    <property type="evidence" value="ECO:0007669"/>
    <property type="project" value="UniProtKB-UniRule"/>
</dbReference>
<keyword evidence="1" id="KW-0813">Transport</keyword>
<dbReference type="PANTHER" id="PTHR33269:SF17">
    <property type="entry name" value="NADH-UBIQUINONE OXIDOREDUCTASE CHAIN 6"/>
    <property type="match status" value="1"/>
</dbReference>
<gene>
    <name evidence="2" type="primary">nad6</name>
</gene>
<dbReference type="AlphaFoldDB" id="A0A1W6R277"/>
<name>A0A1W6R277_9EUKA</name>
<feature type="transmembrane region" description="Helical" evidence="1">
    <location>
        <begin position="85"/>
        <end position="108"/>
    </location>
</feature>
<dbReference type="PANTHER" id="PTHR33269">
    <property type="entry name" value="NADH-UBIQUINONE OXIDOREDUCTASE CHAIN 6"/>
    <property type="match status" value="1"/>
</dbReference>
<keyword evidence="1" id="KW-0472">Membrane</keyword>
<keyword evidence="1 2" id="KW-0496">Mitochondrion</keyword>